<protein>
    <recommendedName>
        <fullName evidence="4">DUF3794 domain-containing protein</fullName>
    </recommendedName>
</protein>
<accession>A0ABW2ESG2</accession>
<dbReference type="RefSeq" id="WP_204710704.1">
    <property type="nucleotide sequence ID" value="NZ_JBHSZV010000061.1"/>
</dbReference>
<feature type="region of interest" description="Disordered" evidence="1">
    <location>
        <begin position="220"/>
        <end position="254"/>
    </location>
</feature>
<proteinExistence type="predicted"/>
<gene>
    <name evidence="2" type="ORF">ACFQIC_18925</name>
</gene>
<keyword evidence="3" id="KW-1185">Reference proteome</keyword>
<name>A0ABW2ESG2_9BACI</name>
<evidence type="ECO:0008006" key="4">
    <source>
        <dbReference type="Google" id="ProtNLM"/>
    </source>
</evidence>
<dbReference type="Proteomes" id="UP001596410">
    <property type="component" value="Unassembled WGS sequence"/>
</dbReference>
<sequence>MSKSNKFHGFRKECIVAEKVYDWVILNKAQTFTGLAFDSIGETPVAGSDLTVIGCEILQENGTDTECFAADDSVDMDVELPNGKEIELQLVTIMKTLEVEVTYVVTGTTMPEFTATATVNLIPEQVLLCRPDDIEVVCDILPSSTCDVFNLTLTTVGATVTGDLIVNVCQSVQAETEVKLEVFAKFCEPRDLIPVPSAACRRARFPEQCPEIFPNHRDKKRRRRCHDKHDNNNFDASADESDYDFPMWNNNGED</sequence>
<evidence type="ECO:0000313" key="2">
    <source>
        <dbReference type="EMBL" id="MFC7063875.1"/>
    </source>
</evidence>
<reference evidence="3" key="1">
    <citation type="journal article" date="2019" name="Int. J. Syst. Evol. Microbiol.">
        <title>The Global Catalogue of Microorganisms (GCM) 10K type strain sequencing project: providing services to taxonomists for standard genome sequencing and annotation.</title>
        <authorList>
            <consortium name="The Broad Institute Genomics Platform"/>
            <consortium name="The Broad Institute Genome Sequencing Center for Infectious Disease"/>
            <person name="Wu L."/>
            <person name="Ma J."/>
        </authorList>
    </citation>
    <scope>NUCLEOTIDE SEQUENCE [LARGE SCALE GENOMIC DNA]</scope>
    <source>
        <strain evidence="3">CGMCC 4.1621</strain>
    </source>
</reference>
<dbReference type="EMBL" id="JBHSZV010000061">
    <property type="protein sequence ID" value="MFC7063875.1"/>
    <property type="molecule type" value="Genomic_DNA"/>
</dbReference>
<evidence type="ECO:0000313" key="3">
    <source>
        <dbReference type="Proteomes" id="UP001596410"/>
    </source>
</evidence>
<organism evidence="2 3">
    <name type="scientific">Halobacillus seohaensis</name>
    <dbReference type="NCBI Taxonomy" id="447421"/>
    <lineage>
        <taxon>Bacteria</taxon>
        <taxon>Bacillati</taxon>
        <taxon>Bacillota</taxon>
        <taxon>Bacilli</taxon>
        <taxon>Bacillales</taxon>
        <taxon>Bacillaceae</taxon>
        <taxon>Halobacillus</taxon>
    </lineage>
</organism>
<comment type="caution">
    <text evidence="2">The sequence shown here is derived from an EMBL/GenBank/DDBJ whole genome shotgun (WGS) entry which is preliminary data.</text>
</comment>
<evidence type="ECO:0000256" key="1">
    <source>
        <dbReference type="SAM" id="MobiDB-lite"/>
    </source>
</evidence>